<evidence type="ECO:0000313" key="22">
    <source>
        <dbReference type="EMBL" id="HFX12807.1"/>
    </source>
</evidence>
<dbReference type="GO" id="GO:0000166">
    <property type="term" value="F:nucleotide binding"/>
    <property type="evidence" value="ECO:0007669"/>
    <property type="project" value="UniProtKB-KW"/>
</dbReference>
<evidence type="ECO:0000259" key="21">
    <source>
        <dbReference type="Pfam" id="PF24621"/>
    </source>
</evidence>
<dbReference type="GO" id="GO:0005737">
    <property type="term" value="C:cytoplasm"/>
    <property type="evidence" value="ECO:0007669"/>
    <property type="project" value="UniProtKB-SubCell"/>
</dbReference>
<feature type="domain" description="3-dehydroquinate synthase N-terminal" evidence="20">
    <location>
        <begin position="62"/>
        <end position="174"/>
    </location>
</feature>
<evidence type="ECO:0000256" key="18">
    <source>
        <dbReference type="ARBA" id="ARBA00023285"/>
    </source>
</evidence>
<dbReference type="InterPro" id="IPR030963">
    <property type="entry name" value="DHQ_synth_fam"/>
</dbReference>
<comment type="similarity">
    <text evidence="7 19">Belongs to the sugar phosphate cyclases superfamily. Dehydroquinate synthase family.</text>
</comment>
<feature type="binding site" evidence="19">
    <location>
        <begin position="164"/>
        <end position="167"/>
    </location>
    <ligand>
        <name>NAD(+)</name>
        <dbReference type="ChEBI" id="CHEBI:57540"/>
    </ligand>
</feature>
<dbReference type="PIRSF" id="PIRSF001455">
    <property type="entry name" value="DHQ_synth"/>
    <property type="match status" value="1"/>
</dbReference>
<organism evidence="22">
    <name type="scientific">Dictyoglomus thermophilum</name>
    <dbReference type="NCBI Taxonomy" id="14"/>
    <lineage>
        <taxon>Bacteria</taxon>
        <taxon>Pseudomonadati</taxon>
        <taxon>Dictyoglomota</taxon>
        <taxon>Dictyoglomia</taxon>
        <taxon>Dictyoglomales</taxon>
        <taxon>Dictyoglomaceae</taxon>
        <taxon>Dictyoglomus</taxon>
    </lineage>
</organism>
<keyword evidence="13 19" id="KW-0547">Nucleotide-binding</keyword>
<feature type="binding site" evidence="19">
    <location>
        <begin position="124"/>
        <end position="125"/>
    </location>
    <ligand>
        <name>NAD(+)</name>
        <dbReference type="ChEBI" id="CHEBI:57540"/>
    </ligand>
</feature>
<protein>
    <recommendedName>
        <fullName evidence="9 19">3-dehydroquinate synthase</fullName>
        <shortName evidence="19">DHQS</shortName>
        <ecNumber evidence="8 19">4.2.3.4</ecNumber>
    </recommendedName>
</protein>
<evidence type="ECO:0000259" key="20">
    <source>
        <dbReference type="Pfam" id="PF01761"/>
    </source>
</evidence>
<keyword evidence="16 19" id="KW-0057">Aromatic amino acid biosynthesis</keyword>
<feature type="binding site" evidence="19">
    <location>
        <begin position="66"/>
        <end position="71"/>
    </location>
    <ligand>
        <name>NAD(+)</name>
        <dbReference type="ChEBI" id="CHEBI:57540"/>
    </ligand>
</feature>
<keyword evidence="14 19" id="KW-0862">Zinc</keyword>
<comment type="pathway">
    <text evidence="6 19">Metabolic intermediate biosynthesis; chorismate biosynthesis; chorismate from D-erythrose 4-phosphate and phosphoenolpyruvate: step 2/7.</text>
</comment>
<dbReference type="HAMAP" id="MF_00110">
    <property type="entry name" value="DHQ_synthase"/>
    <property type="match status" value="1"/>
</dbReference>
<dbReference type="GO" id="GO:0003856">
    <property type="term" value="F:3-dehydroquinate synthase activity"/>
    <property type="evidence" value="ECO:0007669"/>
    <property type="project" value="UniProtKB-UniRule"/>
</dbReference>
<sequence length="357" mass="41439">MEELRIYLPDKREYPIYIGDDILKEKINELILPYSSYFVISHKFLINYYKNDFVNIKEDSYIFVPEGEKSKSFKEVIRIVRNMANLGADRKSVLLAFGGGVIGDLTGFVSSIYMRGIDYIQIPTTLLAQVDSSIGGKTGINIPEGKNLVGTFYHPRAVVIDVKTLETLPQREYISGIAEIVKYGLVMDYELFEYLERNYLDIKNRNKEKLIWIIKKSLECKKYVVERDEKESSLRMILNFGHTFGHAIEAKSKYKKYLHGEAVAIGMILATQLAYKLKMCDFSVYERLKRLLLNFGFVVNNPYKFEELIPFIQRDKKAFKGKLRFILPEKIGEVKIIDYLKEEDILRVMKEGDSYGI</sequence>
<feature type="domain" description="3-dehydroquinate synthase C-terminal" evidence="21">
    <location>
        <begin position="176"/>
        <end position="318"/>
    </location>
</feature>
<keyword evidence="15 19" id="KW-0520">NAD</keyword>
<keyword evidence="10 19" id="KW-0963">Cytoplasm</keyword>
<dbReference type="FunFam" id="3.40.50.1970:FF:000007">
    <property type="entry name" value="Pentafunctional AROM polypeptide"/>
    <property type="match status" value="1"/>
</dbReference>
<dbReference type="InterPro" id="IPR056179">
    <property type="entry name" value="DHQS_C"/>
</dbReference>
<evidence type="ECO:0000256" key="11">
    <source>
        <dbReference type="ARBA" id="ARBA00022605"/>
    </source>
</evidence>
<feature type="binding site" evidence="19">
    <location>
        <position position="137"/>
    </location>
    <ligand>
        <name>NAD(+)</name>
        <dbReference type="ChEBI" id="CHEBI:57540"/>
    </ligand>
</feature>
<evidence type="ECO:0000256" key="17">
    <source>
        <dbReference type="ARBA" id="ARBA00023239"/>
    </source>
</evidence>
<evidence type="ECO:0000256" key="12">
    <source>
        <dbReference type="ARBA" id="ARBA00022723"/>
    </source>
</evidence>
<comment type="catalytic activity">
    <reaction evidence="1 19">
        <text>7-phospho-2-dehydro-3-deoxy-D-arabino-heptonate = 3-dehydroquinate + phosphate</text>
        <dbReference type="Rhea" id="RHEA:21968"/>
        <dbReference type="ChEBI" id="CHEBI:32364"/>
        <dbReference type="ChEBI" id="CHEBI:43474"/>
        <dbReference type="ChEBI" id="CHEBI:58394"/>
        <dbReference type="EC" id="4.2.3.4"/>
    </reaction>
</comment>
<keyword evidence="18 19" id="KW-0170">Cobalt</keyword>
<dbReference type="EMBL" id="DTIN01000009">
    <property type="protein sequence ID" value="HFX12807.1"/>
    <property type="molecule type" value="Genomic_DNA"/>
</dbReference>
<accession>A0A7C3MIV4</accession>
<dbReference type="GO" id="GO:0046872">
    <property type="term" value="F:metal ion binding"/>
    <property type="evidence" value="ECO:0007669"/>
    <property type="project" value="UniProtKB-KW"/>
</dbReference>
<evidence type="ECO:0000256" key="19">
    <source>
        <dbReference type="HAMAP-Rule" id="MF_00110"/>
    </source>
</evidence>
<proteinExistence type="inferred from homology"/>
<dbReference type="Gene3D" id="1.20.1090.10">
    <property type="entry name" value="Dehydroquinate synthase-like - alpha domain"/>
    <property type="match status" value="1"/>
</dbReference>
<evidence type="ECO:0000256" key="13">
    <source>
        <dbReference type="ARBA" id="ARBA00022741"/>
    </source>
</evidence>
<gene>
    <name evidence="19 22" type="primary">aroB</name>
    <name evidence="22" type="ORF">ENW00_01390</name>
</gene>
<comment type="cofactor">
    <cofactor evidence="2 19">
        <name>NAD(+)</name>
        <dbReference type="ChEBI" id="CHEBI:57540"/>
    </cofactor>
</comment>
<evidence type="ECO:0000256" key="7">
    <source>
        <dbReference type="ARBA" id="ARBA00005412"/>
    </source>
</evidence>
<evidence type="ECO:0000256" key="5">
    <source>
        <dbReference type="ARBA" id="ARBA00004496"/>
    </source>
</evidence>
<dbReference type="InterPro" id="IPR016037">
    <property type="entry name" value="DHQ_synth_AroB"/>
</dbReference>
<evidence type="ECO:0000256" key="8">
    <source>
        <dbReference type="ARBA" id="ARBA00013031"/>
    </source>
</evidence>
<dbReference type="GO" id="GO:0009073">
    <property type="term" value="P:aromatic amino acid family biosynthetic process"/>
    <property type="evidence" value="ECO:0007669"/>
    <property type="project" value="UniProtKB-KW"/>
</dbReference>
<comment type="cofactor">
    <cofactor evidence="3">
        <name>Zn(2+)</name>
        <dbReference type="ChEBI" id="CHEBI:29105"/>
    </cofactor>
</comment>
<dbReference type="UniPathway" id="UPA00053">
    <property type="reaction ID" value="UER00085"/>
</dbReference>
<dbReference type="GO" id="GO:0008652">
    <property type="term" value="P:amino acid biosynthetic process"/>
    <property type="evidence" value="ECO:0007669"/>
    <property type="project" value="UniProtKB-KW"/>
</dbReference>
<evidence type="ECO:0000256" key="9">
    <source>
        <dbReference type="ARBA" id="ARBA00017684"/>
    </source>
</evidence>
<keyword evidence="11 19" id="KW-0028">Amino-acid biosynthesis</keyword>
<dbReference type="NCBIfam" id="TIGR01357">
    <property type="entry name" value="aroB"/>
    <property type="match status" value="1"/>
</dbReference>
<evidence type="ECO:0000256" key="16">
    <source>
        <dbReference type="ARBA" id="ARBA00023141"/>
    </source>
</evidence>
<comment type="cofactor">
    <cofactor evidence="19">
        <name>Co(2+)</name>
        <dbReference type="ChEBI" id="CHEBI:48828"/>
    </cofactor>
    <cofactor evidence="19">
        <name>Zn(2+)</name>
        <dbReference type="ChEBI" id="CHEBI:29105"/>
    </cofactor>
    <text evidence="19">Binds 1 divalent metal cation per subunit. Can use either Co(2+) or Zn(2+).</text>
</comment>
<keyword evidence="17 19" id="KW-0456">Lyase</keyword>
<reference evidence="22" key="1">
    <citation type="journal article" date="2020" name="mSystems">
        <title>Genome- and Community-Level Interaction Insights into Carbon Utilization and Element Cycling Functions of Hydrothermarchaeota in Hydrothermal Sediment.</title>
        <authorList>
            <person name="Zhou Z."/>
            <person name="Liu Y."/>
            <person name="Xu W."/>
            <person name="Pan J."/>
            <person name="Luo Z.H."/>
            <person name="Li M."/>
        </authorList>
    </citation>
    <scope>NUCLEOTIDE SEQUENCE [LARGE SCALE GENOMIC DNA]</scope>
    <source>
        <strain evidence="22">SpSt-81</strain>
    </source>
</reference>
<evidence type="ECO:0000256" key="6">
    <source>
        <dbReference type="ARBA" id="ARBA00004661"/>
    </source>
</evidence>
<dbReference type="GO" id="GO:0009423">
    <property type="term" value="P:chorismate biosynthetic process"/>
    <property type="evidence" value="ECO:0007669"/>
    <property type="project" value="UniProtKB-UniRule"/>
</dbReference>
<dbReference type="CDD" id="cd08195">
    <property type="entry name" value="DHQS"/>
    <property type="match status" value="1"/>
</dbReference>
<evidence type="ECO:0000256" key="10">
    <source>
        <dbReference type="ARBA" id="ARBA00022490"/>
    </source>
</evidence>
<dbReference type="InterPro" id="IPR050071">
    <property type="entry name" value="Dehydroquinate_synthase"/>
</dbReference>
<keyword evidence="12 19" id="KW-0479">Metal-binding</keyword>
<evidence type="ECO:0000256" key="14">
    <source>
        <dbReference type="ARBA" id="ARBA00022833"/>
    </source>
</evidence>
<comment type="subcellular location">
    <subcellularLocation>
        <location evidence="5 19">Cytoplasm</location>
    </subcellularLocation>
</comment>
<name>A0A7C3MIV4_DICTH</name>
<dbReference type="InterPro" id="IPR030960">
    <property type="entry name" value="DHQS/DOIS_N"/>
</dbReference>
<dbReference type="EC" id="4.2.3.4" evidence="8 19"/>
<dbReference type="Pfam" id="PF01761">
    <property type="entry name" value="DHQ_synthase"/>
    <property type="match status" value="1"/>
</dbReference>
<feature type="binding site" evidence="19">
    <location>
        <position position="259"/>
    </location>
    <ligand>
        <name>Zn(2+)</name>
        <dbReference type="ChEBI" id="CHEBI:29105"/>
    </ligand>
</feature>
<dbReference type="Gene3D" id="3.40.50.1970">
    <property type="match status" value="1"/>
</dbReference>
<feature type="binding site" evidence="19">
    <location>
        <begin position="100"/>
        <end position="104"/>
    </location>
    <ligand>
        <name>NAD(+)</name>
        <dbReference type="ChEBI" id="CHEBI:57540"/>
    </ligand>
</feature>
<evidence type="ECO:0000256" key="2">
    <source>
        <dbReference type="ARBA" id="ARBA00001911"/>
    </source>
</evidence>
<evidence type="ECO:0000256" key="1">
    <source>
        <dbReference type="ARBA" id="ARBA00001393"/>
    </source>
</evidence>
<comment type="caution">
    <text evidence="22">The sequence shown here is derived from an EMBL/GenBank/DDBJ whole genome shotgun (WGS) entry which is preliminary data.</text>
</comment>
<comment type="function">
    <text evidence="4 19">Catalyzes the conversion of 3-deoxy-D-arabino-heptulosonate 7-phosphate (DAHP) to dehydroquinate (DHQ).</text>
</comment>
<dbReference type="SUPFAM" id="SSF56796">
    <property type="entry name" value="Dehydroquinate synthase-like"/>
    <property type="match status" value="1"/>
</dbReference>
<dbReference type="AlphaFoldDB" id="A0A7C3MIV4"/>
<dbReference type="Pfam" id="PF24621">
    <property type="entry name" value="DHQS_C"/>
    <property type="match status" value="1"/>
</dbReference>
<feature type="binding site" evidence="19">
    <location>
        <position position="179"/>
    </location>
    <ligand>
        <name>Zn(2+)</name>
        <dbReference type="ChEBI" id="CHEBI:29105"/>
    </ligand>
</feature>
<evidence type="ECO:0000256" key="15">
    <source>
        <dbReference type="ARBA" id="ARBA00023027"/>
    </source>
</evidence>
<evidence type="ECO:0000256" key="3">
    <source>
        <dbReference type="ARBA" id="ARBA00001947"/>
    </source>
</evidence>
<dbReference type="PANTHER" id="PTHR43622">
    <property type="entry name" value="3-DEHYDROQUINATE SYNTHASE"/>
    <property type="match status" value="1"/>
</dbReference>
<dbReference type="PANTHER" id="PTHR43622:SF7">
    <property type="entry name" value="3-DEHYDROQUINATE SYNTHASE, CHLOROPLASTIC"/>
    <property type="match status" value="1"/>
</dbReference>
<feature type="binding site" evidence="19">
    <location>
        <position position="146"/>
    </location>
    <ligand>
        <name>NAD(+)</name>
        <dbReference type="ChEBI" id="CHEBI:57540"/>
    </ligand>
</feature>
<evidence type="ECO:0000256" key="4">
    <source>
        <dbReference type="ARBA" id="ARBA00003485"/>
    </source>
</evidence>
<feature type="binding site" evidence="19">
    <location>
        <position position="242"/>
    </location>
    <ligand>
        <name>Zn(2+)</name>
        <dbReference type="ChEBI" id="CHEBI:29105"/>
    </ligand>
</feature>